<dbReference type="OrthoDB" id="3366300at2759"/>
<dbReference type="STRING" id="425264.A0A3G2S7W8"/>
<feature type="compositionally biased region" description="Polar residues" evidence="1">
    <location>
        <begin position="152"/>
        <end position="169"/>
    </location>
</feature>
<evidence type="ECO:0000256" key="1">
    <source>
        <dbReference type="SAM" id="MobiDB-lite"/>
    </source>
</evidence>
<feature type="region of interest" description="Disordered" evidence="1">
    <location>
        <begin position="133"/>
        <end position="231"/>
    </location>
</feature>
<evidence type="ECO:0000313" key="3">
    <source>
        <dbReference type="Proteomes" id="UP000269793"/>
    </source>
</evidence>
<dbReference type="AlphaFoldDB" id="A0A3G2S7W8"/>
<protein>
    <submittedName>
        <fullName evidence="2">Uncharacterized protein</fullName>
    </submittedName>
</protein>
<reference evidence="2 3" key="1">
    <citation type="submission" date="2018-10" db="EMBL/GenBank/DDBJ databases">
        <title>Complete genome sequence of Malassezia restricta CBS 7877.</title>
        <authorList>
            <person name="Morand S.C."/>
            <person name="Bertignac M."/>
            <person name="Iltis A."/>
            <person name="Kolder I."/>
            <person name="Pirovano W."/>
            <person name="Jourdain R."/>
            <person name="Clavaud C."/>
        </authorList>
    </citation>
    <scope>NUCLEOTIDE SEQUENCE [LARGE SCALE GENOMIC DNA]</scope>
    <source>
        <strain evidence="2 3">CBS 7877</strain>
    </source>
</reference>
<evidence type="ECO:0000313" key="2">
    <source>
        <dbReference type="EMBL" id="AYO43970.1"/>
    </source>
</evidence>
<accession>A0A3G2S7W8</accession>
<dbReference type="Proteomes" id="UP000269793">
    <property type="component" value="Chromosome V"/>
</dbReference>
<proteinExistence type="predicted"/>
<name>A0A3G2S7W8_MALR7</name>
<organism evidence="2 3">
    <name type="scientific">Malassezia restricta (strain ATCC 96810 / NBRC 103918 / CBS 7877)</name>
    <name type="common">Seborrheic dermatitis infection agent</name>
    <dbReference type="NCBI Taxonomy" id="425264"/>
    <lineage>
        <taxon>Eukaryota</taxon>
        <taxon>Fungi</taxon>
        <taxon>Dikarya</taxon>
        <taxon>Basidiomycota</taxon>
        <taxon>Ustilaginomycotina</taxon>
        <taxon>Malasseziomycetes</taxon>
        <taxon>Malasseziales</taxon>
        <taxon>Malasseziaceae</taxon>
        <taxon>Malassezia</taxon>
    </lineage>
</organism>
<dbReference type="VEuPathDB" id="FungiDB:DNF11_3020"/>
<feature type="compositionally biased region" description="Low complexity" evidence="1">
    <location>
        <begin position="190"/>
        <end position="211"/>
    </location>
</feature>
<dbReference type="EMBL" id="CP033152">
    <property type="protein sequence ID" value="AYO43970.1"/>
    <property type="molecule type" value="Genomic_DNA"/>
</dbReference>
<feature type="compositionally biased region" description="Polar residues" evidence="1">
    <location>
        <begin position="212"/>
        <end position="224"/>
    </location>
</feature>
<sequence>MPTTQAPEAPPRVRMSTATARRRIMWNAGGLFLFWSLRWAPQAGLEDVYFAVLDRLMQVRGVPFGTDELIDSTLLWLKYALSIVFVGNLVEALAIYVNTPTQPQSASASSAPIPGTPVGEALARKVSHGKATIPPKAFQTSPVTPVPGASTFRRSASPISRTSPSQAMRTSPFRASGIGLGRPTSGPFQASRSLSPSSPFAPRSASRASPSGVQRSWSPASMRSTELDDANEVERALQGLGKV</sequence>
<keyword evidence="3" id="KW-1185">Reference proteome</keyword>
<gene>
    <name evidence="2" type="ORF">DNF11_3020</name>
</gene>